<dbReference type="CDD" id="cd06558">
    <property type="entry name" value="crotonase-like"/>
    <property type="match status" value="1"/>
</dbReference>
<proteinExistence type="inferred from homology"/>
<comment type="similarity">
    <text evidence="1">Belongs to the enoyl-CoA hydratase/isomerase family.</text>
</comment>
<dbReference type="PANTHER" id="PTHR43802">
    <property type="entry name" value="ENOYL-COA HYDRATASE"/>
    <property type="match status" value="1"/>
</dbReference>
<dbReference type="Gene3D" id="3.90.226.10">
    <property type="entry name" value="2-enoyl-CoA Hydratase, Chain A, domain 1"/>
    <property type="match status" value="1"/>
</dbReference>
<dbReference type="Pfam" id="PF00378">
    <property type="entry name" value="ECH_1"/>
    <property type="match status" value="1"/>
</dbReference>
<dbReference type="InterPro" id="IPR001753">
    <property type="entry name" value="Enoyl-CoA_hydra/iso"/>
</dbReference>
<keyword evidence="3" id="KW-1185">Reference proteome</keyword>
<gene>
    <name evidence="2" type="ORF">J2S59_002471</name>
</gene>
<accession>A0ABT9NQX1</accession>
<evidence type="ECO:0000313" key="2">
    <source>
        <dbReference type="EMBL" id="MDP9822662.1"/>
    </source>
</evidence>
<reference evidence="2 3" key="1">
    <citation type="submission" date="2023-07" db="EMBL/GenBank/DDBJ databases">
        <title>Sequencing the genomes of 1000 actinobacteria strains.</title>
        <authorList>
            <person name="Klenk H.-P."/>
        </authorList>
    </citation>
    <scope>NUCLEOTIDE SEQUENCE [LARGE SCALE GENOMIC DNA]</scope>
    <source>
        <strain evidence="2 3">GD13</strain>
    </source>
</reference>
<protein>
    <submittedName>
        <fullName evidence="2">Enoyl-CoA hydratase</fullName>
        <ecNumber evidence="2">4.2.1.17</ecNumber>
    </submittedName>
</protein>
<comment type="caution">
    <text evidence="2">The sequence shown here is derived from an EMBL/GenBank/DDBJ whole genome shotgun (WGS) entry which is preliminary data.</text>
</comment>
<dbReference type="RefSeq" id="WP_306825167.1">
    <property type="nucleotide sequence ID" value="NZ_JAUSQM010000001.1"/>
</dbReference>
<dbReference type="SUPFAM" id="SSF52096">
    <property type="entry name" value="ClpP/crotonase"/>
    <property type="match status" value="1"/>
</dbReference>
<evidence type="ECO:0000313" key="3">
    <source>
        <dbReference type="Proteomes" id="UP001240447"/>
    </source>
</evidence>
<sequence>MTTEDLRRIRIDDPAPGVRRVTLARPAKRNALDGVARREVLDAVHAAAADERCRVVVIAADGPDFCAGYDLDPAEGEKYADAGAGPGRFTREVVEGWLSLTELRLPVIAQVHGHCLAGGSELVACCDLVYVADDARIGYPAVRFGVPDLQYHPWLMGMRRAMEAVLTGDVVVGAEAVEAGLANRAYPAAELEAQVLAQAARIAAIPAEIVQINKRTVHRAMQAMGMHTAVRAGTDACVVATGTEAFGQFMAAASGGRVTAALDERDRPFGDGRTRTEAG</sequence>
<keyword evidence="2" id="KW-0456">Lyase</keyword>
<dbReference type="InterPro" id="IPR029045">
    <property type="entry name" value="ClpP/crotonase-like_dom_sf"/>
</dbReference>
<dbReference type="EMBL" id="JAUSQM010000001">
    <property type="protein sequence ID" value="MDP9822662.1"/>
    <property type="molecule type" value="Genomic_DNA"/>
</dbReference>
<dbReference type="Proteomes" id="UP001240447">
    <property type="component" value="Unassembled WGS sequence"/>
</dbReference>
<organism evidence="2 3">
    <name type="scientific">Nocardioides massiliensis</name>
    <dbReference type="NCBI Taxonomy" id="1325935"/>
    <lineage>
        <taxon>Bacteria</taxon>
        <taxon>Bacillati</taxon>
        <taxon>Actinomycetota</taxon>
        <taxon>Actinomycetes</taxon>
        <taxon>Propionibacteriales</taxon>
        <taxon>Nocardioidaceae</taxon>
        <taxon>Nocardioides</taxon>
    </lineage>
</organism>
<evidence type="ECO:0000256" key="1">
    <source>
        <dbReference type="ARBA" id="ARBA00005254"/>
    </source>
</evidence>
<dbReference type="EC" id="4.2.1.17" evidence="2"/>
<name>A0ABT9NQX1_9ACTN</name>
<dbReference type="GO" id="GO:0004300">
    <property type="term" value="F:enoyl-CoA hydratase activity"/>
    <property type="evidence" value="ECO:0007669"/>
    <property type="project" value="UniProtKB-EC"/>
</dbReference>
<dbReference type="PANTHER" id="PTHR43802:SF1">
    <property type="entry name" value="IP11341P-RELATED"/>
    <property type="match status" value="1"/>
</dbReference>